<feature type="domain" description="C2HC/C3H-type" evidence="7">
    <location>
        <begin position="413"/>
        <end position="442"/>
    </location>
</feature>
<dbReference type="GO" id="GO:0008270">
    <property type="term" value="F:zinc ion binding"/>
    <property type="evidence" value="ECO:0007669"/>
    <property type="project" value="UniProtKB-KW"/>
</dbReference>
<dbReference type="KEGG" id="pcw:110223841"/>
<evidence type="ECO:0000313" key="8">
    <source>
        <dbReference type="Proteomes" id="UP000515140"/>
    </source>
</evidence>
<keyword evidence="8" id="KW-1185">Reference proteome</keyword>
<protein>
    <submittedName>
        <fullName evidence="9 10">Zinc finger protein 474-like isoform X1</fullName>
    </submittedName>
</protein>
<dbReference type="Pfam" id="PF13913">
    <property type="entry name" value="zf-C2HC_2"/>
    <property type="match status" value="6"/>
</dbReference>
<evidence type="ECO:0000313" key="10">
    <source>
        <dbReference type="RefSeq" id="XP_020865190.1"/>
    </source>
</evidence>
<dbReference type="InterPro" id="IPR049899">
    <property type="entry name" value="Znf_C2HC_C3H"/>
</dbReference>
<feature type="region of interest" description="Disordered" evidence="6">
    <location>
        <begin position="123"/>
        <end position="143"/>
    </location>
</feature>
<dbReference type="Gene3D" id="3.30.160.60">
    <property type="entry name" value="Classic Zinc Finger"/>
    <property type="match status" value="4"/>
</dbReference>
<feature type="compositionally biased region" description="Polar residues" evidence="6">
    <location>
        <begin position="56"/>
        <end position="66"/>
    </location>
</feature>
<keyword evidence="2" id="KW-0677">Repeat</keyword>
<feature type="region of interest" description="Disordered" evidence="6">
    <location>
        <begin position="242"/>
        <end position="271"/>
    </location>
</feature>
<dbReference type="PANTHER" id="PTHR13555">
    <property type="entry name" value="C2H2 ZINC FINGER CGI-62-RELATED"/>
    <property type="match status" value="1"/>
</dbReference>
<dbReference type="GeneID" id="110223841"/>
<feature type="domain" description="C2HC/C3H-type" evidence="7">
    <location>
        <begin position="340"/>
        <end position="369"/>
    </location>
</feature>
<organism evidence="8 9">
    <name type="scientific">Phascolarctos cinereus</name>
    <name type="common">Koala</name>
    <dbReference type="NCBI Taxonomy" id="38626"/>
    <lineage>
        <taxon>Eukaryota</taxon>
        <taxon>Metazoa</taxon>
        <taxon>Chordata</taxon>
        <taxon>Craniata</taxon>
        <taxon>Vertebrata</taxon>
        <taxon>Euteleostomi</taxon>
        <taxon>Mammalia</taxon>
        <taxon>Metatheria</taxon>
        <taxon>Diprotodontia</taxon>
        <taxon>Phascolarctidae</taxon>
        <taxon>Phascolarctos</taxon>
    </lineage>
</organism>
<feature type="domain" description="C2HC/C3H-type" evidence="7">
    <location>
        <begin position="89"/>
        <end position="118"/>
    </location>
</feature>
<evidence type="ECO:0000256" key="3">
    <source>
        <dbReference type="ARBA" id="ARBA00022771"/>
    </source>
</evidence>
<feature type="region of interest" description="Disordered" evidence="6">
    <location>
        <begin position="305"/>
        <end position="334"/>
    </location>
</feature>
<evidence type="ECO:0000313" key="9">
    <source>
        <dbReference type="RefSeq" id="XP_020865189.1"/>
    </source>
</evidence>
<dbReference type="PANTHER" id="PTHR13555:SF67">
    <property type="entry name" value="ZINC FINGER PROTEIN 474"/>
    <property type="match status" value="1"/>
</dbReference>
<reference evidence="9 10" key="1">
    <citation type="submission" date="2025-04" db="UniProtKB">
        <authorList>
            <consortium name="RefSeq"/>
        </authorList>
    </citation>
    <scope>IDENTIFICATION</scope>
    <source>
        <tissue evidence="9 10">Spleen</tissue>
    </source>
</reference>
<feature type="compositionally biased region" description="Basic and acidic residues" evidence="6">
    <location>
        <begin position="262"/>
        <end position="271"/>
    </location>
</feature>
<dbReference type="FunFam" id="3.30.160.60:FF:001258">
    <property type="entry name" value="Uncharacterized protein TCIL3000_10_13860"/>
    <property type="match status" value="1"/>
</dbReference>
<keyword evidence="3 5" id="KW-0863">Zinc-finger</keyword>
<gene>
    <name evidence="9 10" type="primary">LOC110223841</name>
</gene>
<feature type="compositionally biased region" description="Polar residues" evidence="6">
    <location>
        <begin position="10"/>
        <end position="35"/>
    </location>
</feature>
<dbReference type="Proteomes" id="UP000515140">
    <property type="component" value="Unplaced"/>
</dbReference>
<feature type="region of interest" description="Disordered" evidence="6">
    <location>
        <begin position="1"/>
        <end position="82"/>
    </location>
</feature>
<dbReference type="PROSITE" id="PS52027">
    <property type="entry name" value="ZF_C2HC_C3H"/>
    <property type="match status" value="4"/>
</dbReference>
<feature type="compositionally biased region" description="Basic and acidic residues" evidence="6">
    <location>
        <begin position="123"/>
        <end position="134"/>
    </location>
</feature>
<evidence type="ECO:0000256" key="5">
    <source>
        <dbReference type="PROSITE-ProRule" id="PRU01371"/>
    </source>
</evidence>
<dbReference type="GeneTree" id="ENSGT00530000064208"/>
<dbReference type="InterPro" id="IPR026319">
    <property type="entry name" value="ZC2HC1A/B-like"/>
</dbReference>
<proteinExistence type="predicted"/>
<evidence type="ECO:0000256" key="4">
    <source>
        <dbReference type="ARBA" id="ARBA00022833"/>
    </source>
</evidence>
<accession>A0A6P5M9M3</accession>
<name>A0A6P5M9M3_PHACI</name>
<sequence>MEKSKKKKNTSSLQHTANSSSGPDQVILTSDSNAYRHSPRTERFNPSKIIKKNTQIKRPTTVTLLQRSKRGSMSDGLAQPPIIPPRRPRFRLCYICGKEFGSQSISIHEPQCLKKWHIENNKLPRNLRKPEPPKPKPLSGTTSYDLQSIHETAFESAQAQLLPCEHCGRTFLPDHLLVHLRSCKPKANFSENPPGKKKTLGGFMSPPKTLLCYVCGREFDSQTLSAHELECLEKWKAENQRLPKELRQIPPQKPKRYSAKPAKPETSDSHEDTQMVCSKCNKIFILDRLHIHQKICQLQASDSSTFKSRSNGKESVKIKQQKNKAGSFRSDKPSVKRRPPTIICYICGREYGTKSISIHEPQCLKKWHNENNLLPKELRRPEPKKPEVRPIGAKGYYDLDAINEAAWTSAQNQLVPCDNCGRTFLPDRLVVHQRSCKPKTAKVTLDQLTSSRPYICDLP</sequence>
<dbReference type="RefSeq" id="XP_020865190.1">
    <property type="nucleotide sequence ID" value="XM_021009531.1"/>
</dbReference>
<evidence type="ECO:0000256" key="2">
    <source>
        <dbReference type="ARBA" id="ARBA00022737"/>
    </source>
</evidence>
<keyword evidence="4" id="KW-0862">Zinc</keyword>
<feature type="domain" description="C2HC/C3H-type" evidence="7">
    <location>
        <begin position="160"/>
        <end position="189"/>
    </location>
</feature>
<dbReference type="AlphaFoldDB" id="A0A6P5M9M3"/>
<evidence type="ECO:0000256" key="1">
    <source>
        <dbReference type="ARBA" id="ARBA00022723"/>
    </source>
</evidence>
<evidence type="ECO:0000256" key="6">
    <source>
        <dbReference type="SAM" id="MobiDB-lite"/>
    </source>
</evidence>
<dbReference type="RefSeq" id="XP_020865189.1">
    <property type="nucleotide sequence ID" value="XM_021009530.1"/>
</dbReference>
<keyword evidence="1" id="KW-0479">Metal-binding</keyword>
<evidence type="ECO:0000259" key="7">
    <source>
        <dbReference type="PROSITE" id="PS52027"/>
    </source>
</evidence>